<dbReference type="SUPFAM" id="SSF52096">
    <property type="entry name" value="ClpP/crotonase"/>
    <property type="match status" value="1"/>
</dbReference>
<dbReference type="PANTHER" id="PTHR43459:SF1">
    <property type="entry name" value="EG:BACN32G11.4 PROTEIN"/>
    <property type="match status" value="1"/>
</dbReference>
<organism evidence="2 3">
    <name type="scientific">Halorussus aquaticus</name>
    <dbReference type="NCBI Taxonomy" id="2953748"/>
    <lineage>
        <taxon>Archaea</taxon>
        <taxon>Methanobacteriati</taxon>
        <taxon>Methanobacteriota</taxon>
        <taxon>Stenosarchaea group</taxon>
        <taxon>Halobacteria</taxon>
        <taxon>Halobacteriales</taxon>
        <taxon>Haladaptataceae</taxon>
        <taxon>Halorussus</taxon>
    </lineage>
</organism>
<dbReference type="Gene3D" id="3.90.226.10">
    <property type="entry name" value="2-enoyl-CoA Hydratase, Chain A, domain 1"/>
    <property type="match status" value="1"/>
</dbReference>
<dbReference type="InterPro" id="IPR001753">
    <property type="entry name" value="Enoyl-CoA_hydra/iso"/>
</dbReference>
<dbReference type="Proteomes" id="UP001595945">
    <property type="component" value="Unassembled WGS sequence"/>
</dbReference>
<protein>
    <submittedName>
        <fullName evidence="2">Enoyl-CoA hydratase/isomerase family protein</fullName>
    </submittedName>
</protein>
<keyword evidence="3" id="KW-1185">Reference proteome</keyword>
<proteinExistence type="inferred from homology"/>
<dbReference type="InterPro" id="IPR018376">
    <property type="entry name" value="Enoyl-CoA_hyd/isom_CS"/>
</dbReference>
<sequence length="262" mass="27297">MSDTEHVTVERTDAVARITLDRPETHNALDADAAAELQAAVESVADDPAVRCIVLAGIEGAYCTGADLSGMDGTREDARRLRRIATRLHAAVGHLAGVRKPVVAGVNGVAAGGGLGLALCADIVVASDDARFEFAYPRIGLSGDGGSTYFLPRLVGLRKAKEIALLDEPIAADEAVEMGLATEAVESDSFEHRLAALATDLADGPTKAYGATKRLLAESYGRRLPAQMAAESDAITRLAATEDYAAGLAAFGEDEDATFEGR</sequence>
<dbReference type="Gene3D" id="1.10.12.10">
    <property type="entry name" value="Lyase 2-enoyl-coa Hydratase, Chain A, domain 2"/>
    <property type="match status" value="1"/>
</dbReference>
<dbReference type="Pfam" id="PF00378">
    <property type="entry name" value="ECH_1"/>
    <property type="match status" value="1"/>
</dbReference>
<comment type="caution">
    <text evidence="2">The sequence shown here is derived from an EMBL/GenBank/DDBJ whole genome shotgun (WGS) entry which is preliminary data.</text>
</comment>
<evidence type="ECO:0000256" key="1">
    <source>
        <dbReference type="RuleBase" id="RU003707"/>
    </source>
</evidence>
<evidence type="ECO:0000313" key="2">
    <source>
        <dbReference type="EMBL" id="MFC4825293.1"/>
    </source>
</evidence>
<accession>A0ABD5Q3U2</accession>
<name>A0ABD5Q3U2_9EURY</name>
<comment type="similarity">
    <text evidence="1">Belongs to the enoyl-CoA hydratase/isomerase family.</text>
</comment>
<dbReference type="EMBL" id="JBHSHT010000002">
    <property type="protein sequence ID" value="MFC4825293.1"/>
    <property type="molecule type" value="Genomic_DNA"/>
</dbReference>
<dbReference type="InterPro" id="IPR014748">
    <property type="entry name" value="Enoyl-CoA_hydra_C"/>
</dbReference>
<dbReference type="PANTHER" id="PTHR43459">
    <property type="entry name" value="ENOYL-COA HYDRATASE"/>
    <property type="match status" value="1"/>
</dbReference>
<reference evidence="2 3" key="1">
    <citation type="journal article" date="2019" name="Int. J. Syst. Evol. Microbiol.">
        <title>The Global Catalogue of Microorganisms (GCM) 10K type strain sequencing project: providing services to taxonomists for standard genome sequencing and annotation.</title>
        <authorList>
            <consortium name="The Broad Institute Genomics Platform"/>
            <consortium name="The Broad Institute Genome Sequencing Center for Infectious Disease"/>
            <person name="Wu L."/>
            <person name="Ma J."/>
        </authorList>
    </citation>
    <scope>NUCLEOTIDE SEQUENCE [LARGE SCALE GENOMIC DNA]</scope>
    <source>
        <strain evidence="2 3">XZYJ18</strain>
    </source>
</reference>
<dbReference type="RefSeq" id="WP_254269016.1">
    <property type="nucleotide sequence ID" value="NZ_CP100400.1"/>
</dbReference>
<dbReference type="InterPro" id="IPR029045">
    <property type="entry name" value="ClpP/crotonase-like_dom_sf"/>
</dbReference>
<dbReference type="GeneID" id="73043996"/>
<gene>
    <name evidence="2" type="ORF">ACFO9K_13595</name>
</gene>
<dbReference type="PROSITE" id="PS00166">
    <property type="entry name" value="ENOYL_COA_HYDRATASE"/>
    <property type="match status" value="1"/>
</dbReference>
<dbReference type="CDD" id="cd06558">
    <property type="entry name" value="crotonase-like"/>
    <property type="match status" value="1"/>
</dbReference>
<evidence type="ECO:0000313" key="3">
    <source>
        <dbReference type="Proteomes" id="UP001595945"/>
    </source>
</evidence>
<dbReference type="AlphaFoldDB" id="A0ABD5Q3U2"/>